<feature type="domain" description="FDX-ACB" evidence="14">
    <location>
        <begin position="576"/>
        <end position="670"/>
    </location>
</feature>
<comment type="subcellular location">
    <subcellularLocation>
        <location evidence="1 13">Cytoplasm</location>
    </subcellularLocation>
</comment>
<evidence type="ECO:0000256" key="13">
    <source>
        <dbReference type="HAMAP-Rule" id="MF_00283"/>
    </source>
</evidence>
<dbReference type="RefSeq" id="WP_145095532.1">
    <property type="nucleotide sequence ID" value="NZ_CP036274.1"/>
</dbReference>
<evidence type="ECO:0000259" key="15">
    <source>
        <dbReference type="PROSITE" id="PS51483"/>
    </source>
</evidence>
<dbReference type="PROSITE" id="PS51447">
    <property type="entry name" value="FDX_ACB"/>
    <property type="match status" value="1"/>
</dbReference>
<evidence type="ECO:0000313" key="16">
    <source>
        <dbReference type="EMBL" id="QDU30301.1"/>
    </source>
</evidence>
<dbReference type="KEGG" id="aagg:ETAA8_54210"/>
<accession>A0A517YJ99</accession>
<comment type="similarity">
    <text evidence="2 13">Belongs to the phenylalanyl-tRNA synthetase beta subunit family. Type 1 subfamily.</text>
</comment>
<feature type="domain" description="B5" evidence="15">
    <location>
        <begin position="288"/>
        <end position="364"/>
    </location>
</feature>
<name>A0A517YJ99_9BACT</name>
<keyword evidence="17" id="KW-1185">Reference proteome</keyword>
<dbReference type="FunFam" id="3.30.56.10:FF:000001">
    <property type="entry name" value="Phenylalanine--tRNA ligase beta subunit"/>
    <property type="match status" value="1"/>
</dbReference>
<dbReference type="AlphaFoldDB" id="A0A517YJ99"/>
<dbReference type="Gene3D" id="3.30.56.10">
    <property type="match status" value="2"/>
</dbReference>
<keyword evidence="11 13" id="KW-0030">Aminoacyl-tRNA synthetase</keyword>
<dbReference type="Gene3D" id="3.30.70.380">
    <property type="entry name" value="Ferrodoxin-fold anticodon-binding domain"/>
    <property type="match status" value="1"/>
</dbReference>
<dbReference type="SMART" id="SM00896">
    <property type="entry name" value="FDX-ACB"/>
    <property type="match status" value="1"/>
</dbReference>
<feature type="binding site" evidence="13">
    <location>
        <position position="351"/>
    </location>
    <ligand>
        <name>Mg(2+)</name>
        <dbReference type="ChEBI" id="CHEBI:18420"/>
        <note>shared with alpha subunit</note>
    </ligand>
</feature>
<evidence type="ECO:0000256" key="5">
    <source>
        <dbReference type="ARBA" id="ARBA00022598"/>
    </source>
</evidence>
<dbReference type="InterPro" id="IPR045864">
    <property type="entry name" value="aa-tRNA-synth_II/BPL/LPL"/>
</dbReference>
<dbReference type="Gene3D" id="3.30.930.10">
    <property type="entry name" value="Bira Bifunctional Protein, Domain 2"/>
    <property type="match status" value="1"/>
</dbReference>
<keyword evidence="10 13" id="KW-0648">Protein biosynthesis</keyword>
<keyword evidence="9 13" id="KW-0460">Magnesium</keyword>
<dbReference type="SMART" id="SM00873">
    <property type="entry name" value="B3_4"/>
    <property type="match status" value="1"/>
</dbReference>
<evidence type="ECO:0000259" key="14">
    <source>
        <dbReference type="PROSITE" id="PS51447"/>
    </source>
</evidence>
<evidence type="ECO:0000256" key="8">
    <source>
        <dbReference type="ARBA" id="ARBA00022840"/>
    </source>
</evidence>
<evidence type="ECO:0000256" key="10">
    <source>
        <dbReference type="ARBA" id="ARBA00022917"/>
    </source>
</evidence>
<dbReference type="NCBIfam" id="TIGR00472">
    <property type="entry name" value="pheT_bact"/>
    <property type="match status" value="1"/>
</dbReference>
<evidence type="ECO:0000256" key="4">
    <source>
        <dbReference type="ARBA" id="ARBA00022490"/>
    </source>
</evidence>
<keyword evidence="6 13" id="KW-0479">Metal-binding</keyword>
<feature type="binding site" evidence="13">
    <location>
        <position position="348"/>
    </location>
    <ligand>
        <name>Mg(2+)</name>
        <dbReference type="ChEBI" id="CHEBI:18420"/>
        <note>shared with alpha subunit</note>
    </ligand>
</feature>
<keyword evidence="5 13" id="KW-0436">Ligase</keyword>
<organism evidence="16 17">
    <name type="scientific">Anatilimnocola aggregata</name>
    <dbReference type="NCBI Taxonomy" id="2528021"/>
    <lineage>
        <taxon>Bacteria</taxon>
        <taxon>Pseudomonadati</taxon>
        <taxon>Planctomycetota</taxon>
        <taxon>Planctomycetia</taxon>
        <taxon>Pirellulales</taxon>
        <taxon>Pirellulaceae</taxon>
        <taxon>Anatilimnocola</taxon>
    </lineage>
</organism>
<proteinExistence type="inferred from homology"/>
<dbReference type="Pfam" id="PF03147">
    <property type="entry name" value="FDX-ACB"/>
    <property type="match status" value="1"/>
</dbReference>
<feature type="binding site" evidence="13">
    <location>
        <position position="352"/>
    </location>
    <ligand>
        <name>Mg(2+)</name>
        <dbReference type="ChEBI" id="CHEBI:18420"/>
        <note>shared with alpha subunit</note>
    </ligand>
</feature>
<feature type="binding site" evidence="13">
    <location>
        <position position="342"/>
    </location>
    <ligand>
        <name>Mg(2+)</name>
        <dbReference type="ChEBI" id="CHEBI:18420"/>
        <note>shared with alpha subunit</note>
    </ligand>
</feature>
<dbReference type="GO" id="GO:0003723">
    <property type="term" value="F:RNA binding"/>
    <property type="evidence" value="ECO:0007669"/>
    <property type="project" value="InterPro"/>
</dbReference>
<evidence type="ECO:0000256" key="12">
    <source>
        <dbReference type="ARBA" id="ARBA00049255"/>
    </source>
</evidence>
<dbReference type="GO" id="GO:0005524">
    <property type="term" value="F:ATP binding"/>
    <property type="evidence" value="ECO:0007669"/>
    <property type="project" value="UniProtKB-UniRule"/>
</dbReference>
<dbReference type="Gene3D" id="3.50.40.10">
    <property type="entry name" value="Phenylalanyl-trna Synthetase, Chain B, domain 3"/>
    <property type="match status" value="1"/>
</dbReference>
<dbReference type="InterPro" id="IPR005146">
    <property type="entry name" value="B3/B4_tRNA-bd"/>
</dbReference>
<dbReference type="InterPro" id="IPR036690">
    <property type="entry name" value="Fdx_antiC-bd_sf"/>
</dbReference>
<evidence type="ECO:0000256" key="7">
    <source>
        <dbReference type="ARBA" id="ARBA00022741"/>
    </source>
</evidence>
<dbReference type="OrthoDB" id="9805455at2"/>
<dbReference type="InterPro" id="IPR045060">
    <property type="entry name" value="Phe-tRNA-ligase_IIc_bsu"/>
</dbReference>
<keyword evidence="4 13" id="KW-0963">Cytoplasm</keyword>
<dbReference type="InterPro" id="IPR041616">
    <property type="entry name" value="PheRS_beta_core"/>
</dbReference>
<dbReference type="SUPFAM" id="SSF54991">
    <property type="entry name" value="Anticodon-binding domain of PheRS"/>
    <property type="match status" value="1"/>
</dbReference>
<dbReference type="GO" id="GO:0004826">
    <property type="term" value="F:phenylalanine-tRNA ligase activity"/>
    <property type="evidence" value="ECO:0007669"/>
    <property type="project" value="UniProtKB-UniRule"/>
</dbReference>
<evidence type="ECO:0000256" key="2">
    <source>
        <dbReference type="ARBA" id="ARBA00008653"/>
    </source>
</evidence>
<dbReference type="Pfam" id="PF03484">
    <property type="entry name" value="B5"/>
    <property type="match status" value="1"/>
</dbReference>
<dbReference type="InterPro" id="IPR005121">
    <property type="entry name" value="Fdx_antiC-bd"/>
</dbReference>
<evidence type="ECO:0000256" key="11">
    <source>
        <dbReference type="ARBA" id="ARBA00023146"/>
    </source>
</evidence>
<dbReference type="SUPFAM" id="SSF55681">
    <property type="entry name" value="Class II aaRS and biotin synthetases"/>
    <property type="match status" value="1"/>
</dbReference>
<evidence type="ECO:0000256" key="3">
    <source>
        <dbReference type="ARBA" id="ARBA00011209"/>
    </source>
</evidence>
<dbReference type="InterPro" id="IPR004532">
    <property type="entry name" value="Phe-tRNA-ligase_IIc_bsu_bact"/>
</dbReference>
<dbReference type="GO" id="GO:0000287">
    <property type="term" value="F:magnesium ion binding"/>
    <property type="evidence" value="ECO:0007669"/>
    <property type="project" value="UniProtKB-UniRule"/>
</dbReference>
<evidence type="ECO:0000313" key="17">
    <source>
        <dbReference type="Proteomes" id="UP000315017"/>
    </source>
</evidence>
<dbReference type="SUPFAM" id="SSF46955">
    <property type="entry name" value="Putative DNA-binding domain"/>
    <property type="match status" value="2"/>
</dbReference>
<dbReference type="InterPro" id="IPR005147">
    <property type="entry name" value="tRNA_synthase_B5-dom"/>
</dbReference>
<dbReference type="InterPro" id="IPR009061">
    <property type="entry name" value="DNA-bd_dom_put_sf"/>
</dbReference>
<dbReference type="EC" id="6.1.1.20" evidence="13"/>
<comment type="subunit">
    <text evidence="3 13">Tetramer of two alpha and two beta subunits.</text>
</comment>
<protein>
    <recommendedName>
        <fullName evidence="13">Phenylalanine--tRNA ligase beta subunit</fullName>
        <ecNumber evidence="13">6.1.1.20</ecNumber>
    </recommendedName>
    <alternativeName>
        <fullName evidence="13">Phenylalanyl-tRNA synthetase beta subunit</fullName>
        <shortName evidence="13">PheRS</shortName>
    </alternativeName>
</protein>
<dbReference type="SMART" id="SM00874">
    <property type="entry name" value="B5"/>
    <property type="match status" value="1"/>
</dbReference>
<dbReference type="PROSITE" id="PS51483">
    <property type="entry name" value="B5"/>
    <property type="match status" value="1"/>
</dbReference>
<dbReference type="SUPFAM" id="SSF56037">
    <property type="entry name" value="PheT/TilS domain"/>
    <property type="match status" value="1"/>
</dbReference>
<evidence type="ECO:0000256" key="9">
    <source>
        <dbReference type="ARBA" id="ARBA00022842"/>
    </source>
</evidence>
<dbReference type="GO" id="GO:0009328">
    <property type="term" value="C:phenylalanine-tRNA ligase complex"/>
    <property type="evidence" value="ECO:0007669"/>
    <property type="project" value="TreeGrafter"/>
</dbReference>
<reference evidence="16 17" key="1">
    <citation type="submission" date="2019-02" db="EMBL/GenBank/DDBJ databases">
        <title>Deep-cultivation of Planctomycetes and their phenomic and genomic characterization uncovers novel biology.</title>
        <authorList>
            <person name="Wiegand S."/>
            <person name="Jogler M."/>
            <person name="Boedeker C."/>
            <person name="Pinto D."/>
            <person name="Vollmers J."/>
            <person name="Rivas-Marin E."/>
            <person name="Kohn T."/>
            <person name="Peeters S.H."/>
            <person name="Heuer A."/>
            <person name="Rast P."/>
            <person name="Oberbeckmann S."/>
            <person name="Bunk B."/>
            <person name="Jeske O."/>
            <person name="Meyerdierks A."/>
            <person name="Storesund J.E."/>
            <person name="Kallscheuer N."/>
            <person name="Luecker S."/>
            <person name="Lage O.M."/>
            <person name="Pohl T."/>
            <person name="Merkel B.J."/>
            <person name="Hornburger P."/>
            <person name="Mueller R.-W."/>
            <person name="Bruemmer F."/>
            <person name="Labrenz M."/>
            <person name="Spormann A.M."/>
            <person name="Op den Camp H."/>
            <person name="Overmann J."/>
            <person name="Amann R."/>
            <person name="Jetten M.S.M."/>
            <person name="Mascher T."/>
            <person name="Medema M.H."/>
            <person name="Devos D.P."/>
            <person name="Kaster A.-K."/>
            <person name="Ovreas L."/>
            <person name="Rohde M."/>
            <person name="Galperin M.Y."/>
            <person name="Jogler C."/>
        </authorList>
    </citation>
    <scope>NUCLEOTIDE SEQUENCE [LARGE SCALE GENOMIC DNA]</scope>
    <source>
        <strain evidence="16 17">ETA_A8</strain>
    </source>
</reference>
<dbReference type="Pfam" id="PF17759">
    <property type="entry name" value="tRNA_synthFbeta"/>
    <property type="match status" value="1"/>
</dbReference>
<comment type="catalytic activity">
    <reaction evidence="12 13">
        <text>tRNA(Phe) + L-phenylalanine + ATP = L-phenylalanyl-tRNA(Phe) + AMP + diphosphate + H(+)</text>
        <dbReference type="Rhea" id="RHEA:19413"/>
        <dbReference type="Rhea" id="RHEA-COMP:9668"/>
        <dbReference type="Rhea" id="RHEA-COMP:9699"/>
        <dbReference type="ChEBI" id="CHEBI:15378"/>
        <dbReference type="ChEBI" id="CHEBI:30616"/>
        <dbReference type="ChEBI" id="CHEBI:33019"/>
        <dbReference type="ChEBI" id="CHEBI:58095"/>
        <dbReference type="ChEBI" id="CHEBI:78442"/>
        <dbReference type="ChEBI" id="CHEBI:78531"/>
        <dbReference type="ChEBI" id="CHEBI:456215"/>
        <dbReference type="EC" id="6.1.1.20"/>
    </reaction>
</comment>
<sequence length="671" mass="73382">MLVSWKWLQEYVTLNVSHAELTQRLMMAGLNHESTEAAGADFCIDLEITSNRPDCLGHIGVAREAAVLLGEKLKVPKPEPKTAGEAIEKSVKIQIDAPELCPRYSARLIRGVKIKPSPAWLVERLQTIGQPAINNVVDVSNYVLMECGQPLHAFDFRKLAAGQIIVRRAKNEEQFPAIDHKTYTLTSDMCVIADAERPVALAGVMGGAETEVTATTTDVLIESAQFAPLAVRGASRKLKLASDSSYRFERGTDPAGVDWASLRACELILQLAGGELAPGVIDLGPKVPAPQPIVLRLSQLKRILGIEIPAQEVERILAALGCGISETSAASLTALPPPWRRDLTREIDLVEEAARIHGYDKIPEDIGVPMAPSHKSDHDRVLQKVRHTMTAAGFDEALTTSVVSEAWSSAFSPWTHAAPLVCNQPMLKGADRLRRSIVPSLLESRRLNESLGCDSSQLFETARIYLPLENSLPHEQWSLAAVSGHDFLTLKGVVESVLARVNPTLRLEVVEYRHPMLVADHAAELRVAGQRFGYLGKLSPAGLKQFGLRREATIVEFDLGALVPLAVLTPHYQTQISFPAIARDLNLIVDEPLRWSQLAGTVQAAAGERLQGISYLDTYRDVEKDGAGKKRLLFSVQLRSAERTLTGEEADQIIQRIVDSCQTKFGAKLLG</sequence>
<keyword evidence="8 13" id="KW-0067">ATP-binding</keyword>
<dbReference type="Proteomes" id="UP000315017">
    <property type="component" value="Chromosome"/>
</dbReference>
<dbReference type="FunFam" id="3.30.56.10:FF:000002">
    <property type="entry name" value="Phenylalanine--tRNA ligase beta subunit"/>
    <property type="match status" value="1"/>
</dbReference>
<comment type="cofactor">
    <cofactor evidence="13">
        <name>Mg(2+)</name>
        <dbReference type="ChEBI" id="CHEBI:18420"/>
    </cofactor>
    <text evidence="13">Binds 2 magnesium ions per tetramer.</text>
</comment>
<dbReference type="PANTHER" id="PTHR10947">
    <property type="entry name" value="PHENYLALANYL-TRNA SYNTHETASE BETA CHAIN AND LEUCINE-RICH REPEAT-CONTAINING PROTEIN 47"/>
    <property type="match status" value="1"/>
</dbReference>
<dbReference type="PANTHER" id="PTHR10947:SF0">
    <property type="entry name" value="PHENYLALANINE--TRNA LIGASE BETA SUBUNIT"/>
    <property type="match status" value="1"/>
</dbReference>
<keyword evidence="7 13" id="KW-0547">Nucleotide-binding</keyword>
<gene>
    <name evidence="13 16" type="primary">pheT</name>
    <name evidence="16" type="ORF">ETAA8_54210</name>
</gene>
<evidence type="ECO:0000256" key="1">
    <source>
        <dbReference type="ARBA" id="ARBA00004496"/>
    </source>
</evidence>
<dbReference type="HAMAP" id="MF_00283">
    <property type="entry name" value="Phe_tRNA_synth_beta1"/>
    <property type="match status" value="1"/>
</dbReference>
<dbReference type="Pfam" id="PF03483">
    <property type="entry name" value="B3_4"/>
    <property type="match status" value="1"/>
</dbReference>
<dbReference type="FunFam" id="3.50.40.10:FF:000001">
    <property type="entry name" value="Phenylalanine--tRNA ligase beta subunit"/>
    <property type="match status" value="1"/>
</dbReference>
<dbReference type="GO" id="GO:0006432">
    <property type="term" value="P:phenylalanyl-tRNA aminoacylation"/>
    <property type="evidence" value="ECO:0007669"/>
    <property type="project" value="UniProtKB-UniRule"/>
</dbReference>
<dbReference type="EMBL" id="CP036274">
    <property type="protein sequence ID" value="QDU30301.1"/>
    <property type="molecule type" value="Genomic_DNA"/>
</dbReference>
<evidence type="ECO:0000256" key="6">
    <source>
        <dbReference type="ARBA" id="ARBA00022723"/>
    </source>
</evidence>
<dbReference type="InterPro" id="IPR020825">
    <property type="entry name" value="Phe-tRNA_synthase-like_B3/B4"/>
</dbReference>